<dbReference type="OrthoDB" id="2536004at2"/>
<keyword evidence="7" id="KW-1185">Reference proteome</keyword>
<dbReference type="Gene3D" id="2.60.120.10">
    <property type="entry name" value="Jelly Rolls"/>
    <property type="match status" value="1"/>
</dbReference>
<keyword evidence="4" id="KW-0804">Transcription</keyword>
<evidence type="ECO:0000313" key="6">
    <source>
        <dbReference type="EMBL" id="RCS58044.1"/>
    </source>
</evidence>
<dbReference type="SUPFAM" id="SSF46689">
    <property type="entry name" value="Homeodomain-like"/>
    <property type="match status" value="1"/>
</dbReference>
<keyword evidence="3" id="KW-0238">DNA-binding</keyword>
<protein>
    <submittedName>
        <fullName evidence="6">AraC family transcriptional regulator</fullName>
    </submittedName>
</protein>
<evidence type="ECO:0000313" key="7">
    <source>
        <dbReference type="Proteomes" id="UP000252357"/>
    </source>
</evidence>
<evidence type="ECO:0000256" key="1">
    <source>
        <dbReference type="ARBA" id="ARBA00022491"/>
    </source>
</evidence>
<dbReference type="RefSeq" id="WP_114402131.1">
    <property type="nucleotide sequence ID" value="NZ_QPGB01000002.1"/>
</dbReference>
<name>A0A368L3B1_9BURK</name>
<dbReference type="Pfam" id="PF12833">
    <property type="entry name" value="HTH_18"/>
    <property type="match status" value="1"/>
</dbReference>
<keyword evidence="2" id="KW-0805">Transcription regulation</keyword>
<dbReference type="GO" id="GO:0003700">
    <property type="term" value="F:DNA-binding transcription factor activity"/>
    <property type="evidence" value="ECO:0007669"/>
    <property type="project" value="InterPro"/>
</dbReference>
<dbReference type="InterPro" id="IPR014710">
    <property type="entry name" value="RmlC-like_jellyroll"/>
</dbReference>
<evidence type="ECO:0000256" key="2">
    <source>
        <dbReference type="ARBA" id="ARBA00023015"/>
    </source>
</evidence>
<dbReference type="Gene3D" id="1.10.10.60">
    <property type="entry name" value="Homeodomain-like"/>
    <property type="match status" value="2"/>
</dbReference>
<dbReference type="SUPFAM" id="SSF51182">
    <property type="entry name" value="RmlC-like cupins"/>
    <property type="match status" value="1"/>
</dbReference>
<dbReference type="PANTHER" id="PTHR11019">
    <property type="entry name" value="HTH-TYPE TRANSCRIPTIONAL REGULATOR NIMR"/>
    <property type="match status" value="1"/>
</dbReference>
<dbReference type="SMART" id="SM00342">
    <property type="entry name" value="HTH_ARAC"/>
    <property type="match status" value="1"/>
</dbReference>
<feature type="domain" description="HTH araC/xylS-type" evidence="5">
    <location>
        <begin position="176"/>
        <end position="273"/>
    </location>
</feature>
<dbReference type="AlphaFoldDB" id="A0A368L3B1"/>
<gene>
    <name evidence="6" type="ORF">DU000_04160</name>
</gene>
<dbReference type="InterPro" id="IPR003313">
    <property type="entry name" value="AraC-bd"/>
</dbReference>
<dbReference type="Proteomes" id="UP000252357">
    <property type="component" value="Unassembled WGS sequence"/>
</dbReference>
<dbReference type="FunFam" id="1.10.10.60:FF:000132">
    <property type="entry name" value="AraC family transcriptional regulator"/>
    <property type="match status" value="1"/>
</dbReference>
<evidence type="ECO:0000256" key="3">
    <source>
        <dbReference type="ARBA" id="ARBA00023125"/>
    </source>
</evidence>
<dbReference type="CDD" id="cd06124">
    <property type="entry name" value="cupin_NimR-like_N"/>
    <property type="match status" value="1"/>
</dbReference>
<proteinExistence type="predicted"/>
<dbReference type="InterPro" id="IPR018060">
    <property type="entry name" value="HTH_AraC"/>
</dbReference>
<accession>A0A368L3B1</accession>
<keyword evidence="1" id="KW-0678">Repressor</keyword>
<dbReference type="EMBL" id="QPGB01000002">
    <property type="protein sequence ID" value="RCS58044.1"/>
    <property type="molecule type" value="Genomic_DNA"/>
</dbReference>
<dbReference type="PANTHER" id="PTHR11019:SF199">
    <property type="entry name" value="HTH-TYPE TRANSCRIPTIONAL REGULATOR NIMR"/>
    <property type="match status" value="1"/>
</dbReference>
<evidence type="ECO:0000259" key="5">
    <source>
        <dbReference type="PROSITE" id="PS01124"/>
    </source>
</evidence>
<evidence type="ECO:0000256" key="4">
    <source>
        <dbReference type="ARBA" id="ARBA00023163"/>
    </source>
</evidence>
<dbReference type="GO" id="GO:0043565">
    <property type="term" value="F:sequence-specific DNA binding"/>
    <property type="evidence" value="ECO:0007669"/>
    <property type="project" value="InterPro"/>
</dbReference>
<sequence length="284" mass="31411">MPPPHTFARQHTVLGITEISQGDDVPIPTPARPIRVRVRPQDSIAGLPLHQHPWAQLTYSLKGVMRVSTPSATWIVPPTRAIWIPPRIPHEVQLFSGAHPHTLYVDAAMKPISHQACCVIEVRPFMSSLISELAKLAKQHERTLREEALAILLLEELAQAARLPLHLPLPQDRRLRNLCEYLLHHPATTQTLAALAADCGASERTISRLFFKELGMPFTTWRTQLKLMQALTLASDGTPYQAIAQALGYQSASAFSAMFKKAFGVPPSLFLRPAKESGEASSPN</sequence>
<reference evidence="6 7" key="1">
    <citation type="journal article" date="2018" name="Int. J. Syst. Evol. Microbiol.">
        <title>Parvibium lacunae gen. nov., sp. nov., a new member of the family Alcaligenaceae isolated from a freshwater pond.</title>
        <authorList>
            <person name="Chen W.M."/>
            <person name="Xie P.B."/>
            <person name="Hsu M.Y."/>
            <person name="Sheu S.Y."/>
        </authorList>
    </citation>
    <scope>NUCLEOTIDE SEQUENCE [LARGE SCALE GENOMIC DNA]</scope>
    <source>
        <strain evidence="6 7">KMB9</strain>
    </source>
</reference>
<dbReference type="InterPro" id="IPR011051">
    <property type="entry name" value="RmlC_Cupin_sf"/>
</dbReference>
<comment type="caution">
    <text evidence="6">The sequence shown here is derived from an EMBL/GenBank/DDBJ whole genome shotgun (WGS) entry which is preliminary data.</text>
</comment>
<dbReference type="Pfam" id="PF02311">
    <property type="entry name" value="AraC_binding"/>
    <property type="match status" value="1"/>
</dbReference>
<organism evidence="6 7">
    <name type="scientific">Parvibium lacunae</name>
    <dbReference type="NCBI Taxonomy" id="1888893"/>
    <lineage>
        <taxon>Bacteria</taxon>
        <taxon>Pseudomonadati</taxon>
        <taxon>Pseudomonadota</taxon>
        <taxon>Betaproteobacteria</taxon>
        <taxon>Burkholderiales</taxon>
        <taxon>Alcaligenaceae</taxon>
        <taxon>Parvibium</taxon>
    </lineage>
</organism>
<dbReference type="PROSITE" id="PS01124">
    <property type="entry name" value="HTH_ARAC_FAMILY_2"/>
    <property type="match status" value="1"/>
</dbReference>
<dbReference type="InterPro" id="IPR009057">
    <property type="entry name" value="Homeodomain-like_sf"/>
</dbReference>